<dbReference type="Proteomes" id="UP000499080">
    <property type="component" value="Unassembled WGS sequence"/>
</dbReference>
<reference evidence="1 2" key="1">
    <citation type="journal article" date="2019" name="Sci. Rep.">
        <title>Orb-weaving spider Araneus ventricosus genome elucidates the spidroin gene catalogue.</title>
        <authorList>
            <person name="Kono N."/>
            <person name="Nakamura H."/>
            <person name="Ohtoshi R."/>
            <person name="Moran D.A.P."/>
            <person name="Shinohara A."/>
            <person name="Yoshida Y."/>
            <person name="Fujiwara M."/>
            <person name="Mori M."/>
            <person name="Tomita M."/>
            <person name="Arakawa K."/>
        </authorList>
    </citation>
    <scope>NUCLEOTIDE SEQUENCE [LARGE SCALE GENOMIC DNA]</scope>
</reference>
<gene>
    <name evidence="1" type="ORF">AVEN_55622_1</name>
</gene>
<accession>A0A4Y2IVN6</accession>
<proteinExistence type="predicted"/>
<organism evidence="1 2">
    <name type="scientific">Araneus ventricosus</name>
    <name type="common">Orbweaver spider</name>
    <name type="synonym">Epeira ventricosa</name>
    <dbReference type="NCBI Taxonomy" id="182803"/>
    <lineage>
        <taxon>Eukaryota</taxon>
        <taxon>Metazoa</taxon>
        <taxon>Ecdysozoa</taxon>
        <taxon>Arthropoda</taxon>
        <taxon>Chelicerata</taxon>
        <taxon>Arachnida</taxon>
        <taxon>Araneae</taxon>
        <taxon>Araneomorphae</taxon>
        <taxon>Entelegynae</taxon>
        <taxon>Araneoidea</taxon>
        <taxon>Araneidae</taxon>
        <taxon>Araneus</taxon>
    </lineage>
</organism>
<comment type="caution">
    <text evidence="1">The sequence shown here is derived from an EMBL/GenBank/DDBJ whole genome shotgun (WGS) entry which is preliminary data.</text>
</comment>
<dbReference type="AlphaFoldDB" id="A0A4Y2IVN6"/>
<name>A0A4Y2IVN6_ARAVE</name>
<evidence type="ECO:0000313" key="2">
    <source>
        <dbReference type="Proteomes" id="UP000499080"/>
    </source>
</evidence>
<dbReference type="EMBL" id="BGPR01187405">
    <property type="protein sequence ID" value="GBM81299.1"/>
    <property type="molecule type" value="Genomic_DNA"/>
</dbReference>
<protein>
    <submittedName>
        <fullName evidence="1">Uncharacterized protein</fullName>
    </submittedName>
</protein>
<evidence type="ECO:0000313" key="1">
    <source>
        <dbReference type="EMBL" id="GBM81299.1"/>
    </source>
</evidence>
<keyword evidence="2" id="KW-1185">Reference proteome</keyword>
<sequence>MVDKPVTLYRLNVLPMVWRGDFEIYGRFRYHARHLTKVQNDEVHPEISFVLPQNLGHRFGLVAITRLLGRSVLSSKSDFTEDPPCMGPVSR</sequence>